<dbReference type="InterPro" id="IPR036188">
    <property type="entry name" value="FAD/NAD-bd_sf"/>
</dbReference>
<sequence length="60" mass="6840">MKLKEIFDVSIIGGGPAGLFSTFYSGCREMKVKLIEYHSVLGGKLNIYPEKLVWDERNFN</sequence>
<dbReference type="Proteomes" id="UP000065533">
    <property type="component" value="Chromosome"/>
</dbReference>
<name>A0ABM5WVR9_9BACL</name>
<reference evidence="1" key="1">
    <citation type="submission" date="2016-01" db="EMBL/GenBank/DDBJ databases">
        <title>Complete genome of Planococcus kocurri type strain.</title>
        <authorList>
            <person name="See-Too W.S."/>
        </authorList>
    </citation>
    <scope>NUCLEOTIDE SEQUENCE [LARGE SCALE GENOMIC DNA]</scope>
    <source>
        <strain evidence="1">ATCC 43650</strain>
    </source>
</reference>
<accession>A0ABM5WVR9</accession>
<dbReference type="SUPFAM" id="SSF51971">
    <property type="entry name" value="Nucleotide-binding domain"/>
    <property type="match status" value="1"/>
</dbReference>
<dbReference type="EMBL" id="CP013661">
    <property type="protein sequence ID" value="ALS78444.1"/>
    <property type="molecule type" value="Genomic_DNA"/>
</dbReference>
<evidence type="ECO:0008006" key="3">
    <source>
        <dbReference type="Google" id="ProtNLM"/>
    </source>
</evidence>
<organism evidence="1 2">
    <name type="scientific">Planococcus kocurii</name>
    <dbReference type="NCBI Taxonomy" id="1374"/>
    <lineage>
        <taxon>Bacteria</taxon>
        <taxon>Bacillati</taxon>
        <taxon>Bacillota</taxon>
        <taxon>Bacilli</taxon>
        <taxon>Bacillales</taxon>
        <taxon>Caryophanaceae</taxon>
        <taxon>Planococcus</taxon>
    </lineage>
</organism>
<dbReference type="Gene3D" id="3.50.50.60">
    <property type="entry name" value="FAD/NAD(P)-binding domain"/>
    <property type="match status" value="1"/>
</dbReference>
<protein>
    <recommendedName>
        <fullName evidence="3">NAD(P)/FAD-dependent oxidoreductase</fullName>
    </recommendedName>
</protein>
<keyword evidence="2" id="KW-1185">Reference proteome</keyword>
<gene>
    <name evidence="1" type="ORF">AUO94_07105</name>
</gene>
<proteinExistence type="predicted"/>
<evidence type="ECO:0000313" key="1">
    <source>
        <dbReference type="EMBL" id="ALS78444.1"/>
    </source>
</evidence>
<evidence type="ECO:0000313" key="2">
    <source>
        <dbReference type="Proteomes" id="UP000065533"/>
    </source>
</evidence>